<evidence type="ECO:0000313" key="2">
    <source>
        <dbReference type="EMBL" id="KAF6084253.1"/>
    </source>
</evidence>
<dbReference type="Proteomes" id="UP000664940">
    <property type="component" value="Unassembled WGS sequence"/>
</dbReference>
<organism evidence="2 3">
    <name type="scientific">Phyllostomus discolor</name>
    <name type="common">pale spear-nosed bat</name>
    <dbReference type="NCBI Taxonomy" id="89673"/>
    <lineage>
        <taxon>Eukaryota</taxon>
        <taxon>Metazoa</taxon>
        <taxon>Chordata</taxon>
        <taxon>Craniata</taxon>
        <taxon>Vertebrata</taxon>
        <taxon>Euteleostomi</taxon>
        <taxon>Mammalia</taxon>
        <taxon>Eutheria</taxon>
        <taxon>Laurasiatheria</taxon>
        <taxon>Chiroptera</taxon>
        <taxon>Yangochiroptera</taxon>
        <taxon>Phyllostomidae</taxon>
        <taxon>Phyllostominae</taxon>
        <taxon>Phyllostomus</taxon>
    </lineage>
</organism>
<feature type="region of interest" description="Disordered" evidence="1">
    <location>
        <begin position="68"/>
        <end position="99"/>
    </location>
</feature>
<feature type="compositionally biased region" description="Polar residues" evidence="1">
    <location>
        <begin position="70"/>
        <end position="85"/>
    </location>
</feature>
<dbReference type="AlphaFoldDB" id="A0A833Z099"/>
<comment type="caution">
    <text evidence="2">The sequence shown here is derived from an EMBL/GenBank/DDBJ whole genome shotgun (WGS) entry which is preliminary data.</text>
</comment>
<proteinExistence type="predicted"/>
<dbReference type="EMBL" id="JABVXQ010000012">
    <property type="protein sequence ID" value="KAF6084253.1"/>
    <property type="molecule type" value="Genomic_DNA"/>
</dbReference>
<feature type="region of interest" description="Disordered" evidence="1">
    <location>
        <begin position="1"/>
        <end position="29"/>
    </location>
</feature>
<sequence length="154" mass="16848">MKPKTRTPTSQSRGPLVLGKHPASTRKHFKGSGVFAEKAEFLIKAETWREGPLARFLEFTAERLGREGSSFRSQKSEVSTGTDTCGDQRAGRPVTEGSPQVTSFCSCLSSSLGVRTEMQLKGFQKNPSHGLQGPEHSFPRSRLLEVILSLRAGD</sequence>
<evidence type="ECO:0000313" key="3">
    <source>
        <dbReference type="Proteomes" id="UP000664940"/>
    </source>
</evidence>
<feature type="compositionally biased region" description="Polar residues" evidence="1">
    <location>
        <begin position="1"/>
        <end position="13"/>
    </location>
</feature>
<protein>
    <submittedName>
        <fullName evidence="2">Uncharacterized protein</fullName>
    </submittedName>
</protein>
<name>A0A833Z099_9CHIR</name>
<evidence type="ECO:0000256" key="1">
    <source>
        <dbReference type="SAM" id="MobiDB-lite"/>
    </source>
</evidence>
<gene>
    <name evidence="2" type="ORF">HJG60_008532</name>
</gene>
<reference evidence="2 3" key="1">
    <citation type="journal article" date="2020" name="Nature">
        <title>Six reference-quality genomes reveal evolution of bat adaptations.</title>
        <authorList>
            <person name="Jebb D."/>
            <person name="Huang Z."/>
            <person name="Pippel M."/>
            <person name="Hughes G.M."/>
            <person name="Lavrichenko K."/>
            <person name="Devanna P."/>
            <person name="Winkler S."/>
            <person name="Jermiin L.S."/>
            <person name="Skirmuntt E.C."/>
            <person name="Katzourakis A."/>
            <person name="Burkitt-Gray L."/>
            <person name="Ray D.A."/>
            <person name="Sullivan K.A.M."/>
            <person name="Roscito J.G."/>
            <person name="Kirilenko B.M."/>
            <person name="Davalos L.M."/>
            <person name="Corthals A.P."/>
            <person name="Power M.L."/>
            <person name="Jones G."/>
            <person name="Ransome R.D."/>
            <person name="Dechmann D.K.N."/>
            <person name="Locatelli A.G."/>
            <person name="Puechmaille S.J."/>
            <person name="Fedrigo O."/>
            <person name="Jarvis E.D."/>
            <person name="Hiller M."/>
            <person name="Vernes S.C."/>
            <person name="Myers E.W."/>
            <person name="Teeling E.C."/>
        </authorList>
    </citation>
    <scope>NUCLEOTIDE SEQUENCE [LARGE SCALE GENOMIC DNA]</scope>
    <source>
        <strain evidence="2">Bat1K_MPI-CBG_1</strain>
    </source>
</reference>
<accession>A0A833Z099</accession>